<evidence type="ECO:0000256" key="2">
    <source>
        <dbReference type="ARBA" id="ARBA00023180"/>
    </source>
</evidence>
<evidence type="ECO:0000256" key="1">
    <source>
        <dbReference type="ARBA" id="ARBA00022729"/>
    </source>
</evidence>
<protein>
    <recommendedName>
        <fullName evidence="7">Thioredoxin-like fold domain-containing protein</fullName>
    </recommendedName>
</protein>
<keyword evidence="1" id="KW-0732">Signal</keyword>
<evidence type="ECO:0000256" key="4">
    <source>
        <dbReference type="SAM" id="Phobius"/>
    </source>
</evidence>
<feature type="transmembrane region" description="Helical" evidence="4">
    <location>
        <begin position="12"/>
        <end position="31"/>
    </location>
</feature>
<reference evidence="5 6" key="1">
    <citation type="journal article" date="2016" name="Nat. Commun.">
        <title>Thousands of microbial genomes shed light on interconnected biogeochemical processes in an aquifer system.</title>
        <authorList>
            <person name="Anantharaman K."/>
            <person name="Brown C.T."/>
            <person name="Hug L.A."/>
            <person name="Sharon I."/>
            <person name="Castelle C.J."/>
            <person name="Probst A.J."/>
            <person name="Thomas B.C."/>
            <person name="Singh A."/>
            <person name="Wilkins M.J."/>
            <person name="Karaoz U."/>
            <person name="Brodie E.L."/>
            <person name="Williams K.H."/>
            <person name="Hubbard S.S."/>
            <person name="Banfield J.F."/>
        </authorList>
    </citation>
    <scope>NUCLEOTIDE SEQUENCE [LARGE SCALE GENOMIC DNA]</scope>
</reference>
<dbReference type="Gene3D" id="3.40.30.10">
    <property type="entry name" value="Glutaredoxin"/>
    <property type="match status" value="1"/>
</dbReference>
<dbReference type="SUPFAM" id="SSF52833">
    <property type="entry name" value="Thioredoxin-like"/>
    <property type="match status" value="1"/>
</dbReference>
<keyword evidence="4" id="KW-0472">Membrane</keyword>
<dbReference type="PANTHER" id="PTHR22702:SF1">
    <property type="entry name" value="PROTEASE-ASSOCIATED DOMAIN-CONTAINING PROTEIN 1"/>
    <property type="match status" value="1"/>
</dbReference>
<dbReference type="Proteomes" id="UP000177810">
    <property type="component" value="Unassembled WGS sequence"/>
</dbReference>
<feature type="compositionally biased region" description="Polar residues" evidence="3">
    <location>
        <begin position="307"/>
        <end position="320"/>
    </location>
</feature>
<accession>A0A1G2F5Y4</accession>
<evidence type="ECO:0008006" key="7">
    <source>
        <dbReference type="Google" id="ProtNLM"/>
    </source>
</evidence>
<dbReference type="EMBL" id="MHMT01000007">
    <property type="protein sequence ID" value="OGZ33020.1"/>
    <property type="molecule type" value="Genomic_DNA"/>
</dbReference>
<dbReference type="AlphaFoldDB" id="A0A1G2F5Y4"/>
<dbReference type="InterPro" id="IPR036249">
    <property type="entry name" value="Thioredoxin-like_sf"/>
</dbReference>
<evidence type="ECO:0000313" key="5">
    <source>
        <dbReference type="EMBL" id="OGZ33020.1"/>
    </source>
</evidence>
<keyword evidence="4" id="KW-0812">Transmembrane</keyword>
<proteinExistence type="predicted"/>
<dbReference type="PANTHER" id="PTHR22702">
    <property type="entry name" value="PROTEASE-ASSOCIATED DOMAIN-CONTAINING PROTEIN"/>
    <property type="match status" value="1"/>
</dbReference>
<gene>
    <name evidence="5" type="ORF">A2V69_00185</name>
</gene>
<sequence>MKIDIKSLKKYIVPAICIAVIVAGTFGLYSWKESRSKIIPPQKMSEITLKFINEKILQGQSQASVVGELVKESGVYKMKLNIAGQEYTSYVTADGKVFFPSGMEIPAEILAGGESGGSQQDTGIPKKDLSQALLFVMSYCPYGNQAEEAMLPVVNLLKDKADIQIHYVIYNNYNGGGSQYCLDKDNKYCSMHGIQELNQDVREICVQKYQNDKFWNFVKEANSKCTSQNVDTCWESAASAAGVDIAKVKTCQKNEALTLLEQEVQLSSQYGVSGSPQLIINDTESNASRTSEGYKTAICSGFNNPPSECSQTLSGDSGTAPTGGCE</sequence>
<feature type="region of interest" description="Disordered" evidence="3">
    <location>
        <begin position="307"/>
        <end position="326"/>
    </location>
</feature>
<evidence type="ECO:0000256" key="3">
    <source>
        <dbReference type="SAM" id="MobiDB-lite"/>
    </source>
</evidence>
<organism evidence="5 6">
    <name type="scientific">Candidatus Portnoybacteria bacterium RBG_13_40_8</name>
    <dbReference type="NCBI Taxonomy" id="1801990"/>
    <lineage>
        <taxon>Bacteria</taxon>
        <taxon>Candidatus Portnoyibacteriota</taxon>
    </lineage>
</organism>
<comment type="caution">
    <text evidence="5">The sequence shown here is derived from an EMBL/GenBank/DDBJ whole genome shotgun (WGS) entry which is preliminary data.</text>
</comment>
<keyword evidence="4" id="KW-1133">Transmembrane helix</keyword>
<evidence type="ECO:0000313" key="6">
    <source>
        <dbReference type="Proteomes" id="UP000177810"/>
    </source>
</evidence>
<dbReference type="STRING" id="1801990.A2V69_00185"/>
<keyword evidence="2" id="KW-0325">Glycoprotein</keyword>
<name>A0A1G2F5Y4_9BACT</name>